<dbReference type="PANTHER" id="PTHR24346:SF42">
    <property type="entry name" value="SERINE_THREONINE-PROTEIN KINASE SIK3"/>
    <property type="match status" value="1"/>
</dbReference>
<keyword evidence="9" id="KW-0418">Kinase</keyword>
<name>A0AAW0UAK6_SCYPA</name>
<evidence type="ECO:0000256" key="3">
    <source>
        <dbReference type="ARBA" id="ARBA00012513"/>
    </source>
</evidence>
<evidence type="ECO:0000313" key="18">
    <source>
        <dbReference type="Proteomes" id="UP001487740"/>
    </source>
</evidence>
<evidence type="ECO:0000256" key="9">
    <source>
        <dbReference type="ARBA" id="ARBA00022777"/>
    </source>
</evidence>
<dbReference type="SUPFAM" id="SSF56112">
    <property type="entry name" value="Protein kinase-like (PK-like)"/>
    <property type="match status" value="1"/>
</dbReference>
<dbReference type="GO" id="GO:0050321">
    <property type="term" value="F:tau-protein kinase activity"/>
    <property type="evidence" value="ECO:0007669"/>
    <property type="project" value="TreeGrafter"/>
</dbReference>
<feature type="region of interest" description="Disordered" evidence="15">
    <location>
        <begin position="625"/>
        <end position="658"/>
    </location>
</feature>
<dbReference type="SMART" id="SM00220">
    <property type="entry name" value="S_TKc"/>
    <property type="match status" value="1"/>
</dbReference>
<protein>
    <recommendedName>
        <fullName evidence="3">non-specific serine/threonine protein kinase</fullName>
        <ecNumber evidence="3">2.7.11.1</ecNumber>
    </recommendedName>
</protein>
<evidence type="ECO:0000256" key="5">
    <source>
        <dbReference type="ARBA" id="ARBA00022553"/>
    </source>
</evidence>
<dbReference type="Proteomes" id="UP001487740">
    <property type="component" value="Unassembled WGS sequence"/>
</dbReference>
<feature type="region of interest" description="Disordered" evidence="15">
    <location>
        <begin position="916"/>
        <end position="1004"/>
    </location>
</feature>
<feature type="domain" description="Protein kinase" evidence="16">
    <location>
        <begin position="25"/>
        <end position="276"/>
    </location>
</feature>
<dbReference type="CDD" id="cd14338">
    <property type="entry name" value="UBA_SIK"/>
    <property type="match status" value="1"/>
</dbReference>
<gene>
    <name evidence="17" type="ORF">O3P69_005219</name>
</gene>
<sequence>MATMEGPEQQAGSCNAERLVRVGYYEFEKTIGKGNFAVVKLATHKITQSKVAIKIIDKSKIDADNLRKILREIEILKKLRHPYIIRLYEVMETERMIYLVTEYASCGELFDYVAMHGKMREREARTKFMQIVAALRYCHKQGIVHRDLKAENLLLDKDLNIKLADFGFSNFYTPGVLLSTWCGSPPYAAPELFEGKEYDGPKADVWSLGVILFVLVCGYLPFDAKTLQTLRSIVVAGKFRIPYFMSSDCDNLIRKMLQVDPERRVSIERIMQHRWITMEGLDSKIREILQKYNSDDCNRLLPDNDQVLEHMMRIIPNLDREEILKCVHGMKFDHISAIYHLLEEQVAEATQAPSSTPAIPLYPQTLPVMSAHHRKSSITTGFVDRSPVSDAEDTTQVTVPLFSCSPVPQNLPALQDPYQPYLEKYRELEISGESDTEEPSQQTVDKYLCSRRHTVGPGDTHHEEVMEAHMRGNLQLLAPGGVGVMSGYQTPPMSLLPQTNLPQNLPLVQNYPPQNFSIKDQHLLKPPPFMHAAGGLGRRASDGGANLQVYFQCHLPEGGLSQPNSHEQITKIGLVPSNLGGHSQPLPQQEDDLLAHRDEEIDPSDVAHYMSARGASQRVTLPLVNPKDPQEAQRKMPPNRHRKTGLPMVTERPPGRDNYKDSIYLTSERYSPGGTTVRRASDSATFSLSNINQEFQKLQKHSGLTDAATQAELQRGHSLHWMGATSSPTPGQHGGASPAPGIISPCPPVSILAGSPCRSPLPSSPSPHHQPALQQRISPAPSSPVPPTTPPSIPNSPLHHSGSSIEGTALSLSRLHLQPPSSPAGPRSPSHRQSPPLALSPQPSSPIALLSPGVPLSPPSSGLIPRSGPSPPPLGLDCIREEPPKGCHITHNVPQNIYTFAQNPQISITDESGGHVIIASSSDSSPDVSDDMDSSPFPSPPTPDHIPRLPHHSPQRLSKGLSLDSSPLPCVRDCDAEGPSITRGTAGLPASRRPSATDNNNVHRIRNERNLVRQNAIAGIQRYPMLITTMEFRHSFPPYSNGGVGESDIEMTDISTAGDQSPLVERSVIELELPKTGSGSFLLDLPTKWSGMAQEDLLGSINHIIESRAPSIVREGVRDCGLSVRDSTGAQVDLEVHEGSAADSRALKMRRVSGDEDQYTQLCQQLIECMTT</sequence>
<evidence type="ECO:0000256" key="7">
    <source>
        <dbReference type="ARBA" id="ARBA00022723"/>
    </source>
</evidence>
<dbReference type="PROSITE" id="PS00107">
    <property type="entry name" value="PROTEIN_KINASE_ATP"/>
    <property type="match status" value="1"/>
</dbReference>
<keyword evidence="11" id="KW-0460">Magnesium</keyword>
<accession>A0AAW0UAK6</accession>
<keyword evidence="18" id="KW-1185">Reference proteome</keyword>
<evidence type="ECO:0000256" key="1">
    <source>
        <dbReference type="ARBA" id="ARBA00001946"/>
    </source>
</evidence>
<dbReference type="InterPro" id="IPR057380">
    <property type="entry name" value="UBA_SIK1/2/3"/>
</dbReference>
<dbReference type="GO" id="GO:0005737">
    <property type="term" value="C:cytoplasm"/>
    <property type="evidence" value="ECO:0007669"/>
    <property type="project" value="TreeGrafter"/>
</dbReference>
<proteinExistence type="inferred from homology"/>
<feature type="region of interest" description="Disordered" evidence="15">
    <location>
        <begin position="721"/>
        <end position="882"/>
    </location>
</feature>
<evidence type="ECO:0000256" key="6">
    <source>
        <dbReference type="ARBA" id="ARBA00022679"/>
    </source>
</evidence>
<comment type="catalytic activity">
    <reaction evidence="12">
        <text>L-threonyl-[protein] + ATP = O-phospho-L-threonyl-[protein] + ADP + H(+)</text>
        <dbReference type="Rhea" id="RHEA:46608"/>
        <dbReference type="Rhea" id="RHEA-COMP:11060"/>
        <dbReference type="Rhea" id="RHEA-COMP:11605"/>
        <dbReference type="ChEBI" id="CHEBI:15378"/>
        <dbReference type="ChEBI" id="CHEBI:30013"/>
        <dbReference type="ChEBI" id="CHEBI:30616"/>
        <dbReference type="ChEBI" id="CHEBI:61977"/>
        <dbReference type="ChEBI" id="CHEBI:456216"/>
        <dbReference type="EC" id="2.7.11.1"/>
    </reaction>
</comment>
<evidence type="ECO:0000256" key="11">
    <source>
        <dbReference type="ARBA" id="ARBA00022842"/>
    </source>
</evidence>
<keyword evidence="6" id="KW-0808">Transferase</keyword>
<dbReference type="AlphaFoldDB" id="A0AAW0UAK6"/>
<evidence type="ECO:0000256" key="13">
    <source>
        <dbReference type="ARBA" id="ARBA00048679"/>
    </source>
</evidence>
<organism evidence="17 18">
    <name type="scientific">Scylla paramamosain</name>
    <name type="common">Mud crab</name>
    <dbReference type="NCBI Taxonomy" id="85552"/>
    <lineage>
        <taxon>Eukaryota</taxon>
        <taxon>Metazoa</taxon>
        <taxon>Ecdysozoa</taxon>
        <taxon>Arthropoda</taxon>
        <taxon>Crustacea</taxon>
        <taxon>Multicrustacea</taxon>
        <taxon>Malacostraca</taxon>
        <taxon>Eumalacostraca</taxon>
        <taxon>Eucarida</taxon>
        <taxon>Decapoda</taxon>
        <taxon>Pleocyemata</taxon>
        <taxon>Brachyura</taxon>
        <taxon>Eubrachyura</taxon>
        <taxon>Portunoidea</taxon>
        <taxon>Portunidae</taxon>
        <taxon>Portuninae</taxon>
        <taxon>Scylla</taxon>
    </lineage>
</organism>
<dbReference type="GO" id="GO:0000226">
    <property type="term" value="P:microtubule cytoskeleton organization"/>
    <property type="evidence" value="ECO:0007669"/>
    <property type="project" value="TreeGrafter"/>
</dbReference>
<evidence type="ECO:0000256" key="15">
    <source>
        <dbReference type="SAM" id="MobiDB-lite"/>
    </source>
</evidence>
<dbReference type="EMBL" id="JARAKH010000016">
    <property type="protein sequence ID" value="KAK8395976.1"/>
    <property type="molecule type" value="Genomic_DNA"/>
</dbReference>
<dbReference type="EC" id="2.7.11.1" evidence="3"/>
<feature type="compositionally biased region" description="Pro residues" evidence="15">
    <location>
        <begin position="781"/>
        <end position="794"/>
    </location>
</feature>
<keyword evidence="4" id="KW-0723">Serine/threonine-protein kinase</keyword>
<dbReference type="GO" id="GO:0035556">
    <property type="term" value="P:intracellular signal transduction"/>
    <property type="evidence" value="ECO:0007669"/>
    <property type="project" value="TreeGrafter"/>
</dbReference>
<dbReference type="GO" id="GO:0005524">
    <property type="term" value="F:ATP binding"/>
    <property type="evidence" value="ECO:0007669"/>
    <property type="project" value="UniProtKB-UniRule"/>
</dbReference>
<comment type="caution">
    <text evidence="17">The sequence shown here is derived from an EMBL/GenBank/DDBJ whole genome shotgun (WGS) entry which is preliminary data.</text>
</comment>
<dbReference type="InterPro" id="IPR017441">
    <property type="entry name" value="Protein_kinase_ATP_BS"/>
</dbReference>
<comment type="similarity">
    <text evidence="2">Belongs to the protein kinase superfamily. CAMK Ser/Thr protein kinase family. SNF1 subfamily.</text>
</comment>
<dbReference type="InterPro" id="IPR000719">
    <property type="entry name" value="Prot_kinase_dom"/>
</dbReference>
<evidence type="ECO:0000256" key="2">
    <source>
        <dbReference type="ARBA" id="ARBA00006234"/>
    </source>
</evidence>
<dbReference type="FunFam" id="3.30.200.20:FF:000003">
    <property type="entry name" value="Non-specific serine/threonine protein kinase"/>
    <property type="match status" value="1"/>
</dbReference>
<feature type="binding site" evidence="14">
    <location>
        <position position="54"/>
    </location>
    <ligand>
        <name>ATP</name>
        <dbReference type="ChEBI" id="CHEBI:30616"/>
    </ligand>
</feature>
<dbReference type="PANTHER" id="PTHR24346">
    <property type="entry name" value="MAP/MICROTUBULE AFFINITY-REGULATING KINASE"/>
    <property type="match status" value="1"/>
</dbReference>
<dbReference type="Pfam" id="PF00069">
    <property type="entry name" value="Pkinase"/>
    <property type="match status" value="1"/>
</dbReference>
<dbReference type="InterPro" id="IPR008271">
    <property type="entry name" value="Ser/Thr_kinase_AS"/>
</dbReference>
<feature type="compositionally biased region" description="Low complexity" evidence="15">
    <location>
        <begin position="824"/>
        <end position="867"/>
    </location>
</feature>
<comment type="catalytic activity">
    <reaction evidence="13">
        <text>L-seryl-[protein] + ATP = O-phospho-L-seryl-[protein] + ADP + H(+)</text>
        <dbReference type="Rhea" id="RHEA:17989"/>
        <dbReference type="Rhea" id="RHEA-COMP:9863"/>
        <dbReference type="Rhea" id="RHEA-COMP:11604"/>
        <dbReference type="ChEBI" id="CHEBI:15378"/>
        <dbReference type="ChEBI" id="CHEBI:29999"/>
        <dbReference type="ChEBI" id="CHEBI:30616"/>
        <dbReference type="ChEBI" id="CHEBI:83421"/>
        <dbReference type="ChEBI" id="CHEBI:456216"/>
        <dbReference type="EC" id="2.7.11.1"/>
    </reaction>
</comment>
<keyword evidence="8 14" id="KW-0547">Nucleotide-binding</keyword>
<dbReference type="PROSITE" id="PS00108">
    <property type="entry name" value="PROTEIN_KINASE_ST"/>
    <property type="match status" value="1"/>
</dbReference>
<evidence type="ECO:0000256" key="12">
    <source>
        <dbReference type="ARBA" id="ARBA00047899"/>
    </source>
</evidence>
<dbReference type="Pfam" id="PF23312">
    <property type="entry name" value="UBA_SIK3"/>
    <property type="match status" value="1"/>
</dbReference>
<keyword evidence="7" id="KW-0479">Metal-binding</keyword>
<comment type="cofactor">
    <cofactor evidence="1">
        <name>Mg(2+)</name>
        <dbReference type="ChEBI" id="CHEBI:18420"/>
    </cofactor>
</comment>
<dbReference type="PROSITE" id="PS50011">
    <property type="entry name" value="PROTEIN_KINASE_DOM"/>
    <property type="match status" value="1"/>
</dbReference>
<dbReference type="Gene3D" id="1.10.510.10">
    <property type="entry name" value="Transferase(Phosphotransferase) domain 1"/>
    <property type="match status" value="1"/>
</dbReference>
<dbReference type="GO" id="GO:0046872">
    <property type="term" value="F:metal ion binding"/>
    <property type="evidence" value="ECO:0007669"/>
    <property type="project" value="UniProtKB-KW"/>
</dbReference>
<dbReference type="InterPro" id="IPR011009">
    <property type="entry name" value="Kinase-like_dom_sf"/>
</dbReference>
<keyword evidence="5" id="KW-0597">Phosphoprotein</keyword>
<evidence type="ECO:0000259" key="16">
    <source>
        <dbReference type="PROSITE" id="PS50011"/>
    </source>
</evidence>
<evidence type="ECO:0000256" key="10">
    <source>
        <dbReference type="ARBA" id="ARBA00022840"/>
    </source>
</evidence>
<evidence type="ECO:0000313" key="17">
    <source>
        <dbReference type="EMBL" id="KAK8395976.1"/>
    </source>
</evidence>
<evidence type="ECO:0000256" key="14">
    <source>
        <dbReference type="PROSITE-ProRule" id="PRU10141"/>
    </source>
</evidence>
<evidence type="ECO:0000256" key="4">
    <source>
        <dbReference type="ARBA" id="ARBA00022527"/>
    </source>
</evidence>
<dbReference type="FunFam" id="1.10.510.10:FF:000156">
    <property type="entry name" value="Serine/threonine-protein kinase SIK3 homolog"/>
    <property type="match status" value="1"/>
</dbReference>
<keyword evidence="10 14" id="KW-0067">ATP-binding</keyword>
<reference evidence="17 18" key="1">
    <citation type="submission" date="2023-03" db="EMBL/GenBank/DDBJ databases">
        <title>High-quality genome of Scylla paramamosain provides insights in environmental adaptation.</title>
        <authorList>
            <person name="Zhang L."/>
        </authorList>
    </citation>
    <scope>NUCLEOTIDE SEQUENCE [LARGE SCALE GENOMIC DNA]</scope>
    <source>
        <strain evidence="17">LZ_2023a</strain>
        <tissue evidence="17">Muscle</tissue>
    </source>
</reference>
<evidence type="ECO:0000256" key="8">
    <source>
        <dbReference type="ARBA" id="ARBA00022741"/>
    </source>
</evidence>